<accession>A0A5M6D4B7</accession>
<protein>
    <submittedName>
        <fullName evidence="2">Uncharacterized protein</fullName>
    </submittedName>
</protein>
<feature type="region of interest" description="Disordered" evidence="1">
    <location>
        <begin position="1"/>
        <end position="94"/>
    </location>
</feature>
<sequence>MKKYRINFIARNDNTSGGGVDNNTGPHAGDDKEKKHKLKGSDETDDQDAGKGSGAGNAGNAAKAGGLGGGNTGGMEGSHLTGGFEGDGPPEGKS</sequence>
<name>A0A5M6D4B7_9BACT</name>
<keyword evidence="3" id="KW-1185">Reference proteome</keyword>
<dbReference type="Proteomes" id="UP000323426">
    <property type="component" value="Unassembled WGS sequence"/>
</dbReference>
<feature type="compositionally biased region" description="Gly residues" evidence="1">
    <location>
        <begin position="65"/>
        <end position="76"/>
    </location>
</feature>
<dbReference type="EMBL" id="VWSF01000026">
    <property type="protein sequence ID" value="KAA5540589.1"/>
    <property type="molecule type" value="Genomic_DNA"/>
</dbReference>
<evidence type="ECO:0000256" key="1">
    <source>
        <dbReference type="SAM" id="MobiDB-lite"/>
    </source>
</evidence>
<reference evidence="2 3" key="1">
    <citation type="submission" date="2019-09" db="EMBL/GenBank/DDBJ databases">
        <title>Genome sequence and assembly of Adhaeribacter sp.</title>
        <authorList>
            <person name="Chhetri G."/>
        </authorList>
    </citation>
    <scope>NUCLEOTIDE SEQUENCE [LARGE SCALE GENOMIC DNA]</scope>
    <source>
        <strain evidence="2 3">DK36</strain>
    </source>
</reference>
<evidence type="ECO:0000313" key="3">
    <source>
        <dbReference type="Proteomes" id="UP000323426"/>
    </source>
</evidence>
<gene>
    <name evidence="2" type="ORF">F0145_22510</name>
</gene>
<evidence type="ECO:0000313" key="2">
    <source>
        <dbReference type="EMBL" id="KAA5540589.1"/>
    </source>
</evidence>
<dbReference type="RefSeq" id="WP_150092247.1">
    <property type="nucleotide sequence ID" value="NZ_VWSF01000026.1"/>
</dbReference>
<proteinExistence type="predicted"/>
<organism evidence="2 3">
    <name type="scientific">Adhaeribacter rhizoryzae</name>
    <dbReference type="NCBI Taxonomy" id="2607907"/>
    <lineage>
        <taxon>Bacteria</taxon>
        <taxon>Pseudomonadati</taxon>
        <taxon>Bacteroidota</taxon>
        <taxon>Cytophagia</taxon>
        <taxon>Cytophagales</taxon>
        <taxon>Hymenobacteraceae</taxon>
        <taxon>Adhaeribacter</taxon>
    </lineage>
</organism>
<comment type="caution">
    <text evidence="2">The sequence shown here is derived from an EMBL/GenBank/DDBJ whole genome shotgun (WGS) entry which is preliminary data.</text>
</comment>
<dbReference type="AlphaFoldDB" id="A0A5M6D4B7"/>